<keyword evidence="4" id="KW-0187">Copper transport</keyword>
<keyword evidence="6" id="KW-1185">Reference proteome</keyword>
<evidence type="ECO:0000313" key="6">
    <source>
        <dbReference type="Proteomes" id="UP000307173"/>
    </source>
</evidence>
<keyword evidence="4" id="KW-0186">Copper</keyword>
<reference evidence="5 6" key="1">
    <citation type="journal article" date="2019" name="Front. Genet.">
        <title>Whole-Genome Sequencing of the Opportunistic Yeast Pathogen Candida inconspicua Uncovers Its Hybrid Origin.</title>
        <authorList>
            <person name="Mixao V."/>
            <person name="Hansen A.P."/>
            <person name="Saus E."/>
            <person name="Boekhout T."/>
            <person name="Lass-Florl C."/>
            <person name="Gabaldon T."/>
        </authorList>
    </citation>
    <scope>NUCLEOTIDE SEQUENCE [LARGE SCALE GENOMIC DNA]</scope>
    <source>
        <strain evidence="5 6">CBS 180</strain>
    </source>
</reference>
<evidence type="ECO:0000256" key="2">
    <source>
        <dbReference type="ARBA" id="ARBA00022989"/>
    </source>
</evidence>
<comment type="subcellular location">
    <subcellularLocation>
        <location evidence="4">Membrane</location>
        <topology evidence="4">Multi-pass membrane protein</topology>
    </subcellularLocation>
</comment>
<dbReference type="Pfam" id="PF04145">
    <property type="entry name" value="Ctr"/>
    <property type="match status" value="2"/>
</dbReference>
<dbReference type="STRING" id="52247.A0A4T0X5K8"/>
<evidence type="ECO:0000256" key="3">
    <source>
        <dbReference type="ARBA" id="ARBA00023136"/>
    </source>
</evidence>
<evidence type="ECO:0000256" key="1">
    <source>
        <dbReference type="ARBA" id="ARBA00022692"/>
    </source>
</evidence>
<feature type="transmembrane region" description="Helical" evidence="4">
    <location>
        <begin position="74"/>
        <end position="91"/>
    </location>
</feature>
<name>A0A4T0X5K8_9ASCO</name>
<dbReference type="PANTHER" id="PTHR12483:SF115">
    <property type="entry name" value="COPPER TRANSPORT PROTEIN"/>
    <property type="match status" value="1"/>
</dbReference>
<feature type="transmembrane region" description="Helical" evidence="4">
    <location>
        <begin position="121"/>
        <end position="140"/>
    </location>
</feature>
<keyword evidence="4" id="KW-0406">Ion transport</keyword>
<dbReference type="PANTHER" id="PTHR12483">
    <property type="entry name" value="SOLUTE CARRIER FAMILY 31 COPPER TRANSPORTERS"/>
    <property type="match status" value="1"/>
</dbReference>
<dbReference type="GO" id="GO:0005375">
    <property type="term" value="F:copper ion transmembrane transporter activity"/>
    <property type="evidence" value="ECO:0007669"/>
    <property type="project" value="UniProtKB-UniRule"/>
</dbReference>
<evidence type="ECO:0000256" key="4">
    <source>
        <dbReference type="RuleBase" id="RU367022"/>
    </source>
</evidence>
<evidence type="ECO:0000313" key="5">
    <source>
        <dbReference type="EMBL" id="TID30094.1"/>
    </source>
</evidence>
<dbReference type="Proteomes" id="UP000307173">
    <property type="component" value="Unassembled WGS sequence"/>
</dbReference>
<dbReference type="GO" id="GO:0016020">
    <property type="term" value="C:membrane"/>
    <property type="evidence" value="ECO:0007669"/>
    <property type="project" value="UniProtKB-SubCell"/>
</dbReference>
<comment type="caution">
    <text evidence="5">The sequence shown here is derived from an EMBL/GenBank/DDBJ whole genome shotgun (WGS) entry which is preliminary data.</text>
</comment>
<keyword evidence="1 4" id="KW-0812">Transmembrane</keyword>
<dbReference type="OrthoDB" id="161814at2759"/>
<keyword evidence="2 4" id="KW-1133">Transmembrane helix</keyword>
<sequence length="175" mass="20155">MMHDKNMMHDNNMMQQHDCMMHHNSDHSAMKTSMDMGHNEPGMKMCKMSMTLNSDYENLCILTDKLMVTTKTQMILAMILVSVFAALFEYYRAFVDKLQHRYAQYLQSGMVTEKERLKYKLILSTAYSVSVGYSFIIMLLFMSFNVWVMLAVCIGAGLGHFLCERKSGSVSLVCH</sequence>
<dbReference type="EMBL" id="SELW01000203">
    <property type="protein sequence ID" value="TID30094.1"/>
    <property type="molecule type" value="Genomic_DNA"/>
</dbReference>
<feature type="transmembrane region" description="Helical" evidence="4">
    <location>
        <begin position="146"/>
        <end position="163"/>
    </location>
</feature>
<gene>
    <name evidence="5" type="ORF">CANINC_001318</name>
</gene>
<comment type="similarity">
    <text evidence="4">Belongs to the copper transporter (Ctr) (TC 1.A.56) family. SLC31A subfamily.</text>
</comment>
<proteinExistence type="inferred from homology"/>
<dbReference type="AlphaFoldDB" id="A0A4T0X5K8"/>
<accession>A0A4T0X5K8</accession>
<organism evidence="5 6">
    <name type="scientific">Pichia inconspicua</name>
    <dbReference type="NCBI Taxonomy" id="52247"/>
    <lineage>
        <taxon>Eukaryota</taxon>
        <taxon>Fungi</taxon>
        <taxon>Dikarya</taxon>
        <taxon>Ascomycota</taxon>
        <taxon>Saccharomycotina</taxon>
        <taxon>Pichiomycetes</taxon>
        <taxon>Pichiales</taxon>
        <taxon>Pichiaceae</taxon>
        <taxon>Pichia</taxon>
    </lineage>
</organism>
<keyword evidence="4" id="KW-0813">Transport</keyword>
<dbReference type="InterPro" id="IPR007274">
    <property type="entry name" value="Cop_transporter"/>
</dbReference>
<protein>
    <recommendedName>
        <fullName evidence="4">Copper transport protein</fullName>
    </recommendedName>
</protein>
<keyword evidence="3 4" id="KW-0472">Membrane</keyword>